<dbReference type="PANTHER" id="PTHR30093">
    <property type="entry name" value="GENERAL SECRETION PATHWAY PROTEIN G"/>
    <property type="match status" value="1"/>
</dbReference>
<sequence>MNQRRGQGFSLIEIMLVVVIIAILAGIALPAYQEHVRQARRAEVAGILLENAQRLERHYVRHGGYDAGTVPQLTLQSPASGTPLYILHAALGAESFTLTATAVPGGLMAGDPCASYSLDQINQRTPADSRCWRR</sequence>
<dbReference type="InterPro" id="IPR045584">
    <property type="entry name" value="Pilin-like"/>
</dbReference>
<evidence type="ECO:0000313" key="3">
    <source>
        <dbReference type="EMBL" id="SFQ55958.1"/>
    </source>
</evidence>
<proteinExistence type="predicted"/>
<dbReference type="NCBIfam" id="TIGR02532">
    <property type="entry name" value="IV_pilin_GFxxxE"/>
    <property type="match status" value="1"/>
</dbReference>
<dbReference type="PANTHER" id="PTHR30093:SF47">
    <property type="entry name" value="TYPE IV PILUS NON-CORE MINOR PILIN PILE"/>
    <property type="match status" value="1"/>
</dbReference>
<accession>A0A1I5ZHM3</accession>
<dbReference type="PROSITE" id="PS00409">
    <property type="entry name" value="PROKAR_NTER_METHYL"/>
    <property type="match status" value="1"/>
</dbReference>
<keyword evidence="5" id="KW-1185">Reference proteome</keyword>
<dbReference type="STRING" id="1002526.SAMN05216578_10131"/>
<dbReference type="InterPro" id="IPR031982">
    <property type="entry name" value="PilE-like"/>
</dbReference>
<dbReference type="GO" id="GO:0043683">
    <property type="term" value="P:type IV pilus assembly"/>
    <property type="evidence" value="ECO:0007669"/>
    <property type="project" value="InterPro"/>
</dbReference>
<protein>
    <submittedName>
        <fullName evidence="2">Type IV pilin protein</fullName>
    </submittedName>
    <submittedName>
        <fullName evidence="3">Type IV pilus assembly protein PilE</fullName>
    </submittedName>
</protein>
<evidence type="ECO:0000313" key="2">
    <source>
        <dbReference type="EMBL" id="MDX9688029.1"/>
    </source>
</evidence>
<evidence type="ECO:0000313" key="5">
    <source>
        <dbReference type="Proteomes" id="UP001281217"/>
    </source>
</evidence>
<dbReference type="Proteomes" id="UP001281217">
    <property type="component" value="Unassembled WGS sequence"/>
</dbReference>
<dbReference type="SUPFAM" id="SSF54523">
    <property type="entry name" value="Pili subunits"/>
    <property type="match status" value="1"/>
</dbReference>
<evidence type="ECO:0000313" key="4">
    <source>
        <dbReference type="Proteomes" id="UP000242815"/>
    </source>
</evidence>
<feature type="transmembrane region" description="Helical" evidence="1">
    <location>
        <begin position="12"/>
        <end position="32"/>
    </location>
</feature>
<dbReference type="InterPro" id="IPR012902">
    <property type="entry name" value="N_methyl_site"/>
</dbReference>
<dbReference type="Pfam" id="PF16732">
    <property type="entry name" value="ComP_DUS"/>
    <property type="match status" value="1"/>
</dbReference>
<reference evidence="5" key="2">
    <citation type="submission" date="2023-07" db="EMBL/GenBank/DDBJ databases">
        <authorList>
            <person name="de Witt J."/>
        </authorList>
    </citation>
    <scope>NUCLEOTIDE SEQUENCE [LARGE SCALE GENOMIC DNA]</scope>
    <source>
        <strain evidence="5">FZJ</strain>
    </source>
</reference>
<dbReference type="AlphaFoldDB" id="A0A1I5ZHM3"/>
<gene>
    <name evidence="2" type="ORF">RED13_002474</name>
    <name evidence="3" type="ORF">SAMN05216578_10131</name>
</gene>
<reference evidence="3 4" key="1">
    <citation type="submission" date="2016-10" db="EMBL/GenBank/DDBJ databases">
        <authorList>
            <person name="de Groot N.N."/>
        </authorList>
    </citation>
    <scope>NUCLEOTIDE SEQUENCE [LARGE SCALE GENOMIC DNA]</scope>
    <source>
        <strain evidence="3 4">JCM 18415</strain>
    </source>
</reference>
<dbReference type="Pfam" id="PF07963">
    <property type="entry name" value="N_methyl"/>
    <property type="match status" value="1"/>
</dbReference>
<evidence type="ECO:0000256" key="1">
    <source>
        <dbReference type="SAM" id="Phobius"/>
    </source>
</evidence>
<organism evidence="3 4">
    <name type="scientific">Halopseudomonas formosensis</name>
    <dbReference type="NCBI Taxonomy" id="1002526"/>
    <lineage>
        <taxon>Bacteria</taxon>
        <taxon>Pseudomonadati</taxon>
        <taxon>Pseudomonadota</taxon>
        <taxon>Gammaproteobacteria</taxon>
        <taxon>Pseudomonadales</taxon>
        <taxon>Pseudomonadaceae</taxon>
        <taxon>Halopseudomonas</taxon>
    </lineage>
</organism>
<reference evidence="2" key="3">
    <citation type="submission" date="2024-05" db="EMBL/GenBank/DDBJ databases">
        <authorList>
            <person name="de Witt J."/>
        </authorList>
    </citation>
    <scope>NUCLEOTIDE SEQUENCE</scope>
    <source>
        <strain evidence="2">FZJ</strain>
    </source>
</reference>
<dbReference type="RefSeq" id="WP_235818527.1">
    <property type="nucleotide sequence ID" value="NZ_FOYD01000001.1"/>
</dbReference>
<dbReference type="EMBL" id="FOYD01000001">
    <property type="protein sequence ID" value="SFQ55958.1"/>
    <property type="molecule type" value="Genomic_DNA"/>
</dbReference>
<dbReference type="Gene3D" id="3.30.700.10">
    <property type="entry name" value="Glycoprotein, Type 4 Pilin"/>
    <property type="match status" value="1"/>
</dbReference>
<keyword evidence="1" id="KW-0812">Transmembrane</keyword>
<dbReference type="Proteomes" id="UP000242815">
    <property type="component" value="Unassembled WGS sequence"/>
</dbReference>
<keyword evidence="1" id="KW-1133">Transmembrane helix</keyword>
<name>A0A1I5ZHM3_9GAMM</name>
<dbReference type="EMBL" id="JAVRDO010000006">
    <property type="protein sequence ID" value="MDX9688029.1"/>
    <property type="molecule type" value="Genomic_DNA"/>
</dbReference>
<keyword evidence="1" id="KW-0472">Membrane</keyword>